<dbReference type="EMBL" id="JAMQQD010000001">
    <property type="protein sequence ID" value="MCW7513553.1"/>
    <property type="molecule type" value="Genomic_DNA"/>
</dbReference>
<sequence length="205" mass="24025">MKKFTWFLVFTIVTSLLIANPPQVKQLKSLGFSMEVPVHWDEVSTEEFQDNLQRVNLGSPKFNKLLQENSEIPIISLRKGDLENDEYLTTVNVKIQKNNLEFRNIPKTLRKLLFYVSLELKNFDYLIEPKTVRINGNLAGYSLFSYSIYNEKEEEKKKIISAVWIFPQKDYFYFIGTGIPFEDFEPKLNEIKTIITSVKIESKSH</sequence>
<protein>
    <submittedName>
        <fullName evidence="1">Uncharacterized protein</fullName>
    </submittedName>
</protein>
<organism evidence="1 2">
    <name type="scientific">Leptospira levettii</name>
    <dbReference type="NCBI Taxonomy" id="2023178"/>
    <lineage>
        <taxon>Bacteria</taxon>
        <taxon>Pseudomonadati</taxon>
        <taxon>Spirochaetota</taxon>
        <taxon>Spirochaetia</taxon>
        <taxon>Leptospirales</taxon>
        <taxon>Leptospiraceae</taxon>
        <taxon>Leptospira</taxon>
    </lineage>
</organism>
<reference evidence="1" key="1">
    <citation type="submission" date="2022-06" db="EMBL/GenBank/DDBJ databases">
        <title>Leptospira isolates from biofilms formed at urban environments.</title>
        <authorList>
            <person name="Ribeiro P.S."/>
            <person name="Sousa T."/>
            <person name="Carvalho N."/>
            <person name="Aburjaile F."/>
            <person name="Neves F."/>
            <person name="Oliveira D."/>
            <person name="Blanco L."/>
            <person name="Lima J."/>
            <person name="Costa F."/>
            <person name="Brenig B."/>
            <person name="Soares S."/>
            <person name="Ramos R."/>
            <person name="Goes-Neto A."/>
            <person name="Matiuzzi M."/>
            <person name="Azevedo V."/>
            <person name="Ristow P."/>
        </authorList>
    </citation>
    <scope>NUCLEOTIDE SEQUENCE</scope>
    <source>
        <strain evidence="1">VSF7</strain>
    </source>
</reference>
<accession>A0AAW5V5N1</accession>
<comment type="caution">
    <text evidence="1">The sequence shown here is derived from an EMBL/GenBank/DDBJ whole genome shotgun (WGS) entry which is preliminary data.</text>
</comment>
<dbReference type="AlphaFoldDB" id="A0AAW5V5N1"/>
<evidence type="ECO:0000313" key="1">
    <source>
        <dbReference type="EMBL" id="MCW7513553.1"/>
    </source>
</evidence>
<dbReference type="Proteomes" id="UP001209694">
    <property type="component" value="Unassembled WGS sequence"/>
</dbReference>
<dbReference type="RefSeq" id="WP_265355601.1">
    <property type="nucleotide sequence ID" value="NZ_JAMQPS010000001.1"/>
</dbReference>
<proteinExistence type="predicted"/>
<name>A0AAW5V5N1_9LEPT</name>
<gene>
    <name evidence="1" type="ORF">ND810_00175</name>
</gene>
<evidence type="ECO:0000313" key="2">
    <source>
        <dbReference type="Proteomes" id="UP001209694"/>
    </source>
</evidence>